<accession>A0A811UYN2</accession>
<dbReference type="EMBL" id="CAJHJT010000034">
    <property type="protein sequence ID" value="CAD7004372.1"/>
    <property type="molecule type" value="Genomic_DNA"/>
</dbReference>
<sequence>MRNNRKQRKANIFVQLQIALSLINHARQQQQEINSISIVNKSHKQLSTKANNADGGLASCEMLNAKTHNAYELAERMNE</sequence>
<evidence type="ECO:0000313" key="1">
    <source>
        <dbReference type="EMBL" id="CAD7004372.1"/>
    </source>
</evidence>
<evidence type="ECO:0000313" key="2">
    <source>
        <dbReference type="Proteomes" id="UP000606786"/>
    </source>
</evidence>
<dbReference type="Proteomes" id="UP000606786">
    <property type="component" value="Unassembled WGS sequence"/>
</dbReference>
<gene>
    <name evidence="1" type="ORF">CCAP1982_LOCUS12782</name>
</gene>
<reference evidence="1" key="1">
    <citation type="submission" date="2020-11" db="EMBL/GenBank/DDBJ databases">
        <authorList>
            <person name="Whitehead M."/>
        </authorList>
    </citation>
    <scope>NUCLEOTIDE SEQUENCE</scope>
    <source>
        <strain evidence="1">EGII</strain>
    </source>
</reference>
<comment type="caution">
    <text evidence="1">The sequence shown here is derived from an EMBL/GenBank/DDBJ whole genome shotgun (WGS) entry which is preliminary data.</text>
</comment>
<proteinExistence type="predicted"/>
<organism evidence="1 2">
    <name type="scientific">Ceratitis capitata</name>
    <name type="common">Mediterranean fruit fly</name>
    <name type="synonym">Tephritis capitata</name>
    <dbReference type="NCBI Taxonomy" id="7213"/>
    <lineage>
        <taxon>Eukaryota</taxon>
        <taxon>Metazoa</taxon>
        <taxon>Ecdysozoa</taxon>
        <taxon>Arthropoda</taxon>
        <taxon>Hexapoda</taxon>
        <taxon>Insecta</taxon>
        <taxon>Pterygota</taxon>
        <taxon>Neoptera</taxon>
        <taxon>Endopterygota</taxon>
        <taxon>Diptera</taxon>
        <taxon>Brachycera</taxon>
        <taxon>Muscomorpha</taxon>
        <taxon>Tephritoidea</taxon>
        <taxon>Tephritidae</taxon>
        <taxon>Ceratitis</taxon>
        <taxon>Ceratitis</taxon>
    </lineage>
</organism>
<name>A0A811UYN2_CERCA</name>
<protein>
    <submittedName>
        <fullName evidence="1">(Mediterranean fruit fly) hypothetical protein</fullName>
    </submittedName>
</protein>
<keyword evidence="2" id="KW-1185">Reference proteome</keyword>
<dbReference type="AlphaFoldDB" id="A0A811UYN2"/>